<name>A0A1Q9CFH9_SYMMI</name>
<protein>
    <submittedName>
        <fullName evidence="1">Uncharacterized protein</fullName>
    </submittedName>
</protein>
<dbReference type="EMBL" id="LSRX01001258">
    <property type="protein sequence ID" value="OLP81680.1"/>
    <property type="molecule type" value="Genomic_DNA"/>
</dbReference>
<keyword evidence="2" id="KW-1185">Reference proteome</keyword>
<reference evidence="1 2" key="1">
    <citation type="submission" date="2016-02" db="EMBL/GenBank/DDBJ databases">
        <title>Genome analysis of coral dinoflagellate symbionts highlights evolutionary adaptations to a symbiotic lifestyle.</title>
        <authorList>
            <person name="Aranda M."/>
            <person name="Li Y."/>
            <person name="Liew Y.J."/>
            <person name="Baumgarten S."/>
            <person name="Simakov O."/>
            <person name="Wilson M."/>
            <person name="Piel J."/>
            <person name="Ashoor H."/>
            <person name="Bougouffa S."/>
            <person name="Bajic V.B."/>
            <person name="Ryu T."/>
            <person name="Ravasi T."/>
            <person name="Bayer T."/>
            <person name="Micklem G."/>
            <person name="Kim H."/>
            <person name="Bhak J."/>
            <person name="Lajeunesse T.C."/>
            <person name="Voolstra C.R."/>
        </authorList>
    </citation>
    <scope>NUCLEOTIDE SEQUENCE [LARGE SCALE GENOMIC DNA]</scope>
    <source>
        <strain evidence="1 2">CCMP2467</strain>
    </source>
</reference>
<organism evidence="1 2">
    <name type="scientific">Symbiodinium microadriaticum</name>
    <name type="common">Dinoflagellate</name>
    <name type="synonym">Zooxanthella microadriatica</name>
    <dbReference type="NCBI Taxonomy" id="2951"/>
    <lineage>
        <taxon>Eukaryota</taxon>
        <taxon>Sar</taxon>
        <taxon>Alveolata</taxon>
        <taxon>Dinophyceae</taxon>
        <taxon>Suessiales</taxon>
        <taxon>Symbiodiniaceae</taxon>
        <taxon>Symbiodinium</taxon>
    </lineage>
</organism>
<dbReference type="Proteomes" id="UP000186817">
    <property type="component" value="Unassembled WGS sequence"/>
</dbReference>
<accession>A0A1Q9CFH9</accession>
<evidence type="ECO:0000313" key="2">
    <source>
        <dbReference type="Proteomes" id="UP000186817"/>
    </source>
</evidence>
<dbReference type="AlphaFoldDB" id="A0A1Q9CFH9"/>
<sequence>MQGRPGFCNVLDFRSHKLQRVARSSYAAETLGCEDALDASELCRALLAEIRGVALLQRGGDIAVCTVPQLLVTDAKDTHDRVTKETGYGAQKSLVLTLAGLRQSLKRPNTALRWTDTSNMFVDGGTKDMPTDHLRAVLTQGRWSVQYDPEYVKAKGGKKKKVTEQVSVGELPGREVRPDDADLMKFVEHFSLHPGWHRVREVGVQVAVDARSYRSPLPRLKLEEFPYRTTVGLFQESTSEVSWRILEEDEDLRDLSRLTISRVKADLLHPCLNIGCAGQLVHGMRRLCRVMQGQPPMVMTERHLLARCTSDSASRLPLLTQVELQVPPGPHTTQHQALVPARPWLARRLCCVMQGQPPMVMTERHLLARSELWLSEFWAPDALASLALALPDALVLGTPDALAPGAAAEPFRAAVGGRNLAVKPCQKSMAKDAAPREALVLSRKGAKRFKFAWSTRGSDRWKVMLLERLLLCMASSSRRQVTRASVRSANCREAAFKLFRPEVMCNSDKALVQLWQPVLEATNLSAT</sequence>
<proteinExistence type="predicted"/>
<evidence type="ECO:0000313" key="1">
    <source>
        <dbReference type="EMBL" id="OLP81680.1"/>
    </source>
</evidence>
<comment type="caution">
    <text evidence="1">The sequence shown here is derived from an EMBL/GenBank/DDBJ whole genome shotgun (WGS) entry which is preliminary data.</text>
</comment>
<gene>
    <name evidence="1" type="ORF">AK812_SmicGene37754</name>
</gene>